<organism evidence="3 4">
    <name type="scientific">Stylosanthes scabra</name>
    <dbReference type="NCBI Taxonomy" id="79078"/>
    <lineage>
        <taxon>Eukaryota</taxon>
        <taxon>Viridiplantae</taxon>
        <taxon>Streptophyta</taxon>
        <taxon>Embryophyta</taxon>
        <taxon>Tracheophyta</taxon>
        <taxon>Spermatophyta</taxon>
        <taxon>Magnoliopsida</taxon>
        <taxon>eudicotyledons</taxon>
        <taxon>Gunneridae</taxon>
        <taxon>Pentapetalae</taxon>
        <taxon>rosids</taxon>
        <taxon>fabids</taxon>
        <taxon>Fabales</taxon>
        <taxon>Fabaceae</taxon>
        <taxon>Papilionoideae</taxon>
        <taxon>50 kb inversion clade</taxon>
        <taxon>dalbergioids sensu lato</taxon>
        <taxon>Dalbergieae</taxon>
        <taxon>Pterocarpus clade</taxon>
        <taxon>Stylosanthes</taxon>
    </lineage>
</organism>
<reference evidence="3 4" key="1">
    <citation type="journal article" date="2023" name="Plants (Basel)">
        <title>Bridging the Gap: Combining Genomics and Transcriptomics Approaches to Understand Stylosanthes scabra, an Orphan Legume from the Brazilian Caatinga.</title>
        <authorList>
            <person name="Ferreira-Neto J.R.C."/>
            <person name="da Silva M.D."/>
            <person name="Binneck E."/>
            <person name="de Melo N.F."/>
            <person name="da Silva R.H."/>
            <person name="de Melo A.L.T.M."/>
            <person name="Pandolfi V."/>
            <person name="Bustamante F.O."/>
            <person name="Brasileiro-Vidal A.C."/>
            <person name="Benko-Iseppon A.M."/>
        </authorList>
    </citation>
    <scope>NUCLEOTIDE SEQUENCE [LARGE SCALE GENOMIC DNA]</scope>
    <source>
        <tissue evidence="3">Leaves</tissue>
    </source>
</reference>
<dbReference type="Pfam" id="PF23286">
    <property type="entry name" value="LRR_13"/>
    <property type="match status" value="1"/>
</dbReference>
<dbReference type="InterPro" id="IPR044974">
    <property type="entry name" value="Disease_R_plants"/>
</dbReference>
<dbReference type="Proteomes" id="UP001341840">
    <property type="component" value="Unassembled WGS sequence"/>
</dbReference>
<evidence type="ECO:0000256" key="1">
    <source>
        <dbReference type="ARBA" id="ARBA00022821"/>
    </source>
</evidence>
<dbReference type="Gene3D" id="3.80.10.10">
    <property type="entry name" value="Ribonuclease Inhibitor"/>
    <property type="match status" value="2"/>
</dbReference>
<protein>
    <recommendedName>
        <fullName evidence="2">Disease resistance protein RPS4B/Roq1-like leucine-rich repeats domain-containing protein</fullName>
    </recommendedName>
</protein>
<dbReference type="SUPFAM" id="SSF46785">
    <property type="entry name" value="Winged helix' DNA-binding domain"/>
    <property type="match status" value="1"/>
</dbReference>
<proteinExistence type="predicted"/>
<keyword evidence="4" id="KW-1185">Reference proteome</keyword>
<feature type="domain" description="Disease resistance protein RPS4B/Roq1-like leucine-rich repeats" evidence="2">
    <location>
        <begin position="243"/>
        <end position="417"/>
    </location>
</feature>
<dbReference type="SUPFAM" id="SSF52058">
    <property type="entry name" value="L domain-like"/>
    <property type="match status" value="1"/>
</dbReference>
<sequence length="642" mass="73873">MKYHIGVLVQKSLIKIKGYHWKVEIHDLIEDTGKQIFLEKSPEMPGKRSRLWSCEDIVKVLENNQGTSTIEIIYLEFPYFRRERDEDPMTKDVEVKWDGTAFKEMKNLKTLIIKNGYFSTSPTHLPNSLRVLEWWRYPSKCFPNGFHPKKLTILKLPDYLHPTPELDSLSKGLVTLTVLNFNYSKILKEIPDVSSLQTLQELSFFGCKNLVTIHNSVGFLPKLKILNADNCKKLSRFPPAINLPSLETLGLSGCQSLENFPEILQEMKNVTMLFMEGTGIKDLPCSFRNLSGLSHLHMEKNKMCRMPSVLAMMPQLAHCQIKGGSNKEKVSGKQVKEELQVEGILTHFLCSSKLKILDLNNYELSDGFFPLAVAWFPKLTVLDLRGNNFTILPECIQEFRFLWNLNVDDCEHLREIRGSPPFLTKFSAMNCKSLSPMGTSLLLNQEPHQDRWIEFVMPGRIPRWFKQRSRGASISFWFRGNDFPGDALLVAILLTDDFHCNSIQVTPIVIINGKKFSFTYKTLIEQLFVFNLTSLTTTSLCFVNGWNHVVISYQAKQFSEGTYEFHDVQIESVAKEIGIHILKQKRSSIMQDIRFTDPDEMTELIMVMMIVSMVLPNHKKQPLLRETRIGLWALLFLSLTYA</sequence>
<keyword evidence="1" id="KW-0611">Plant defense</keyword>
<dbReference type="PANTHER" id="PTHR11017:SF570">
    <property type="entry name" value="DISEASE RESISTANCE PROTEIN (TIR-NBS CLASS)-RELATED"/>
    <property type="match status" value="1"/>
</dbReference>
<evidence type="ECO:0000313" key="3">
    <source>
        <dbReference type="EMBL" id="MED6203778.1"/>
    </source>
</evidence>
<name>A0ABU6Y502_9FABA</name>
<evidence type="ECO:0000313" key="4">
    <source>
        <dbReference type="Proteomes" id="UP001341840"/>
    </source>
</evidence>
<accession>A0ABU6Y502</accession>
<dbReference type="InterPro" id="IPR032675">
    <property type="entry name" value="LRR_dom_sf"/>
</dbReference>
<dbReference type="PANTHER" id="PTHR11017">
    <property type="entry name" value="LEUCINE-RICH REPEAT-CONTAINING PROTEIN"/>
    <property type="match status" value="1"/>
</dbReference>
<dbReference type="InterPro" id="IPR058546">
    <property type="entry name" value="RPS4B/Roq1-like_LRR"/>
</dbReference>
<gene>
    <name evidence="3" type="ORF">PIB30_002542</name>
</gene>
<dbReference type="EMBL" id="JASCZI010241660">
    <property type="protein sequence ID" value="MED6203778.1"/>
    <property type="molecule type" value="Genomic_DNA"/>
</dbReference>
<dbReference type="InterPro" id="IPR036390">
    <property type="entry name" value="WH_DNA-bd_sf"/>
</dbReference>
<evidence type="ECO:0000259" key="2">
    <source>
        <dbReference type="Pfam" id="PF23286"/>
    </source>
</evidence>
<comment type="caution">
    <text evidence="3">The sequence shown here is derived from an EMBL/GenBank/DDBJ whole genome shotgun (WGS) entry which is preliminary data.</text>
</comment>